<dbReference type="AlphaFoldDB" id="A0A0P7FTX1"/>
<gene>
    <name evidence="1" type="ORF">SY89_00978</name>
</gene>
<dbReference type="EMBL" id="LGUC01000001">
    <property type="protein sequence ID" value="KPN30252.1"/>
    <property type="molecule type" value="Genomic_DNA"/>
</dbReference>
<accession>A0A0P7FTX1</accession>
<name>A0A0P7FTX1_9EURY</name>
<dbReference type="RefSeq" id="WP_054583301.1">
    <property type="nucleotide sequence ID" value="NZ_LGUC01000001.1"/>
</dbReference>
<organism evidence="1 2">
    <name type="scientific">Halolamina pelagica</name>
    <dbReference type="NCBI Taxonomy" id="699431"/>
    <lineage>
        <taxon>Archaea</taxon>
        <taxon>Methanobacteriati</taxon>
        <taxon>Methanobacteriota</taxon>
        <taxon>Stenosarchaea group</taxon>
        <taxon>Halobacteria</taxon>
        <taxon>Halobacteriales</taxon>
        <taxon>Haloferacaceae</taxon>
    </lineage>
</organism>
<proteinExistence type="predicted"/>
<comment type="caution">
    <text evidence="1">The sequence shown here is derived from an EMBL/GenBank/DDBJ whole genome shotgun (WGS) entry which is preliminary data.</text>
</comment>
<dbReference type="STRING" id="699431.SY89_00978"/>
<reference evidence="2" key="1">
    <citation type="submission" date="2013-11" db="EMBL/GenBank/DDBJ databases">
        <authorList>
            <person name="Hoang H.T."/>
            <person name="Killian M.L."/>
            <person name="Madson D.M."/>
            <person name="Arruda P.H.E."/>
            <person name="Sun D."/>
            <person name="Schwartz K.J."/>
            <person name="Yoon K."/>
        </authorList>
    </citation>
    <scope>NUCLEOTIDE SEQUENCE [LARGE SCALE GENOMIC DNA]</scope>
    <source>
        <strain evidence="2">CDK2</strain>
    </source>
</reference>
<dbReference type="OrthoDB" id="313135at2157"/>
<sequence>MQRRQYFAGLGLALAVPVAGCSAPADSTPTPGGQRLTVSFSNESDRTLVFTAAVVEAGLGGVRITYRDDSERTFPDADTLDDVPADAWDGAVTFEPVGPHQRRQFRSTGGSGLGVEFEPVAFGSTVVTTVAAPNTEQSIRSVGAGTCGEAAAAEVSVQVDAEGRVHLHTTCKSEA</sequence>
<dbReference type="Proteomes" id="UP000050535">
    <property type="component" value="Unassembled WGS sequence"/>
</dbReference>
<keyword evidence="2" id="KW-1185">Reference proteome</keyword>
<evidence type="ECO:0000313" key="1">
    <source>
        <dbReference type="EMBL" id="KPN30252.1"/>
    </source>
</evidence>
<evidence type="ECO:0000313" key="2">
    <source>
        <dbReference type="Proteomes" id="UP000050535"/>
    </source>
</evidence>
<protein>
    <submittedName>
        <fullName evidence="1">Uncharacterized protein</fullName>
    </submittedName>
</protein>